<reference evidence="4" key="1">
    <citation type="submission" date="2017-02" db="UniProtKB">
        <authorList>
            <consortium name="WormBaseParasite"/>
        </authorList>
    </citation>
    <scope>IDENTIFICATION</scope>
</reference>
<dbReference type="WBParaSite" id="MCOS_0000924101-mRNA-1">
    <property type="protein sequence ID" value="MCOS_0000924101-mRNA-1"/>
    <property type="gene ID" value="MCOS_0000924101"/>
</dbReference>
<feature type="compositionally biased region" description="Polar residues" evidence="1">
    <location>
        <begin position="45"/>
        <end position="55"/>
    </location>
</feature>
<keyword evidence="3" id="KW-1185">Reference proteome</keyword>
<evidence type="ECO:0000313" key="2">
    <source>
        <dbReference type="EMBL" id="VDD83239.1"/>
    </source>
</evidence>
<name>A0A0R3UN81_MESCO</name>
<evidence type="ECO:0000313" key="4">
    <source>
        <dbReference type="WBParaSite" id="MCOS_0000924101-mRNA-1"/>
    </source>
</evidence>
<organism evidence="4">
    <name type="scientific">Mesocestoides corti</name>
    <name type="common">Flatworm</name>
    <dbReference type="NCBI Taxonomy" id="53468"/>
    <lineage>
        <taxon>Eukaryota</taxon>
        <taxon>Metazoa</taxon>
        <taxon>Spiralia</taxon>
        <taxon>Lophotrochozoa</taxon>
        <taxon>Platyhelminthes</taxon>
        <taxon>Cestoda</taxon>
        <taxon>Eucestoda</taxon>
        <taxon>Cyclophyllidea</taxon>
        <taxon>Mesocestoididae</taxon>
        <taxon>Mesocestoides</taxon>
    </lineage>
</organism>
<protein>
    <submittedName>
        <fullName evidence="2 4">Uncharacterized protein</fullName>
    </submittedName>
</protein>
<reference evidence="2 3" key="2">
    <citation type="submission" date="2018-10" db="EMBL/GenBank/DDBJ databases">
        <authorList>
            <consortium name="Pathogen Informatics"/>
        </authorList>
    </citation>
    <scope>NUCLEOTIDE SEQUENCE [LARGE SCALE GENOMIC DNA]</scope>
</reference>
<dbReference type="AlphaFoldDB" id="A0A0R3UN81"/>
<gene>
    <name evidence="2" type="ORF">MCOS_LOCUS9242</name>
</gene>
<evidence type="ECO:0000256" key="1">
    <source>
        <dbReference type="SAM" id="MobiDB-lite"/>
    </source>
</evidence>
<accession>A0A0R3UN81</accession>
<dbReference type="EMBL" id="UXSR01005670">
    <property type="protein sequence ID" value="VDD83239.1"/>
    <property type="molecule type" value="Genomic_DNA"/>
</dbReference>
<sequence length="85" mass="9793">MILTTDQKSRELSQQIDTYLRQTKRLQVIRNSQGFYEHNIPVKDSSVSDGQTSIRSPKKLGWSRANEDVAPTDVKQRGRNLNQSF</sequence>
<feature type="region of interest" description="Disordered" evidence="1">
    <location>
        <begin position="40"/>
        <end position="85"/>
    </location>
</feature>
<evidence type="ECO:0000313" key="3">
    <source>
        <dbReference type="Proteomes" id="UP000267029"/>
    </source>
</evidence>
<dbReference type="Proteomes" id="UP000267029">
    <property type="component" value="Unassembled WGS sequence"/>
</dbReference>
<proteinExistence type="predicted"/>